<keyword evidence="2" id="KW-1185">Reference proteome</keyword>
<proteinExistence type="predicted"/>
<dbReference type="AlphaFoldDB" id="A0A344PKY0"/>
<organism evidence="1 2">
    <name type="scientific">Paracoccus suum</name>
    <dbReference type="NCBI Taxonomy" id="2259340"/>
    <lineage>
        <taxon>Bacteria</taxon>
        <taxon>Pseudomonadati</taxon>
        <taxon>Pseudomonadota</taxon>
        <taxon>Alphaproteobacteria</taxon>
        <taxon>Rhodobacterales</taxon>
        <taxon>Paracoccaceae</taxon>
        <taxon>Paracoccus</taxon>
    </lineage>
</organism>
<evidence type="ECO:0000313" key="2">
    <source>
        <dbReference type="Proteomes" id="UP000252023"/>
    </source>
</evidence>
<gene>
    <name evidence="1" type="ORF">DRW48_10335</name>
</gene>
<reference evidence="2" key="1">
    <citation type="submission" date="2018-07" db="EMBL/GenBank/DDBJ databases">
        <title>Genome sequencing of Paracoccus sp. SC2-6.</title>
        <authorList>
            <person name="Heo J."/>
            <person name="Kim S.-J."/>
            <person name="Kwon S.-W."/>
        </authorList>
    </citation>
    <scope>NUCLEOTIDE SEQUENCE [LARGE SCALE GENOMIC DNA]</scope>
    <source>
        <strain evidence="2">SC2-6</strain>
    </source>
</reference>
<dbReference type="EMBL" id="CP030918">
    <property type="protein sequence ID" value="AXC50035.1"/>
    <property type="molecule type" value="Genomic_DNA"/>
</dbReference>
<sequence>MADPDELIRRMAMMLDCCTDHLDKAAAAEKRREAGKAMRQITEQQRAEAARELIAEAELFLSGKTQ</sequence>
<accession>A0A344PKY0</accession>
<protein>
    <submittedName>
        <fullName evidence="1">Uncharacterized protein</fullName>
    </submittedName>
</protein>
<dbReference type="KEGG" id="pars:DRW48_10335"/>
<evidence type="ECO:0000313" key="1">
    <source>
        <dbReference type="EMBL" id="AXC50035.1"/>
    </source>
</evidence>
<dbReference type="RefSeq" id="WP_114076354.1">
    <property type="nucleotide sequence ID" value="NZ_CP030918.1"/>
</dbReference>
<dbReference type="Proteomes" id="UP000252023">
    <property type="component" value="Chromosome"/>
</dbReference>
<name>A0A344PKY0_9RHOB</name>